<evidence type="ECO:0000313" key="2">
    <source>
        <dbReference type="Proteomes" id="UP000295244"/>
    </source>
</evidence>
<protein>
    <submittedName>
        <fullName evidence="1">Uncharacterized protein</fullName>
    </submittedName>
</protein>
<reference evidence="1 2" key="1">
    <citation type="submission" date="2019-03" db="EMBL/GenBank/DDBJ databases">
        <title>Whole genome sequence of a novel Rubrobacter taiwanensis strain, isolated from Yellowstone National Park.</title>
        <authorList>
            <person name="Freed S."/>
            <person name="Ramaley R.F."/>
            <person name="Kyndt J.A."/>
        </authorList>
    </citation>
    <scope>NUCLEOTIDE SEQUENCE [LARGE SCALE GENOMIC DNA]</scope>
    <source>
        <strain evidence="1 2">Yellowstone</strain>
    </source>
</reference>
<sequence>MEAKNSALLTEAETRWEKLLCPQNCSFRMQTIEPETWSGLWKFDLKGIPAFISAYKNVLEMVRWLAIYEPEKAIPLGEDALADLEELLRVAREKLSYEMSRDDVPDSYEWATSECIQRLEAIHAALAALIDKVETGTEKIEKAEVYSLLERLHQHTVNPPGWTDYKPA</sequence>
<keyword evidence="2" id="KW-1185">Reference proteome</keyword>
<dbReference type="RefSeq" id="WP_132688026.1">
    <property type="nucleotide sequence ID" value="NZ_SKBU01000006.1"/>
</dbReference>
<comment type="caution">
    <text evidence="1">The sequence shown here is derived from an EMBL/GenBank/DDBJ whole genome shotgun (WGS) entry which is preliminary data.</text>
</comment>
<dbReference type="EMBL" id="SKBU01000006">
    <property type="protein sequence ID" value="TCJ19845.1"/>
    <property type="molecule type" value="Genomic_DNA"/>
</dbReference>
<proteinExistence type="predicted"/>
<gene>
    <name evidence="1" type="ORF">E0L93_02495</name>
</gene>
<evidence type="ECO:0000313" key="1">
    <source>
        <dbReference type="EMBL" id="TCJ19845.1"/>
    </source>
</evidence>
<accession>A0A4R1BRK9</accession>
<organism evidence="1 2">
    <name type="scientific">Rubrobacter taiwanensis</name>
    <dbReference type="NCBI Taxonomy" id="185139"/>
    <lineage>
        <taxon>Bacteria</taxon>
        <taxon>Bacillati</taxon>
        <taxon>Actinomycetota</taxon>
        <taxon>Rubrobacteria</taxon>
        <taxon>Rubrobacterales</taxon>
        <taxon>Rubrobacteraceae</taxon>
        <taxon>Rubrobacter</taxon>
    </lineage>
</organism>
<name>A0A4R1BRK9_9ACTN</name>
<dbReference type="Proteomes" id="UP000295244">
    <property type="component" value="Unassembled WGS sequence"/>
</dbReference>
<dbReference type="AlphaFoldDB" id="A0A4R1BRK9"/>